<sequence length="309" mass="34661">MAETPPQPPVSEPQQQLPSQYWCYHCDKRVSVETLTNVTDLICCECKNGFVESIAASATPTSPPTPSTEGRSQQSFSQQFLQVLRLIAQSARDEDAPPPPQRPDSASDPPPPSEGDDFLRIELEGWDIDDDDEEDELEFGNTDADRSDDEIGEEEDDPDREDNEGDRLRRRRDILRLRIRDFASRATSGRNRNRILDWSEILMGLEDNSIELRMEMPESDGYVGNPEDYVDAAGYEVLLQNLADSDGARRGAPPAARSAVSALETVEITPEEEVLRTGQVLTRSTVDSLTKAEYIIWASSNQRTKERDN</sequence>
<accession>A0A9Q0KA53</accession>
<gene>
    <name evidence="10" type="ORF">NE237_018480</name>
</gene>
<feature type="compositionally biased region" description="Acidic residues" evidence="8">
    <location>
        <begin position="146"/>
        <end position="164"/>
    </location>
</feature>
<evidence type="ECO:0000256" key="4">
    <source>
        <dbReference type="ARBA" id="ARBA00022723"/>
    </source>
</evidence>
<evidence type="ECO:0000256" key="3">
    <source>
        <dbReference type="ARBA" id="ARBA00022679"/>
    </source>
</evidence>
<dbReference type="Pfam" id="PF14369">
    <property type="entry name" value="Zn_ribbon_19"/>
    <property type="match status" value="1"/>
</dbReference>
<dbReference type="EC" id="2.3.2.27" evidence="2"/>
<keyword evidence="11" id="KW-1185">Reference proteome</keyword>
<feature type="compositionally biased region" description="Low complexity" evidence="8">
    <location>
        <begin position="67"/>
        <end position="76"/>
    </location>
</feature>
<feature type="region of interest" description="Disordered" evidence="8">
    <location>
        <begin position="92"/>
        <end position="165"/>
    </location>
</feature>
<proteinExistence type="predicted"/>
<feature type="compositionally biased region" description="Pro residues" evidence="8">
    <location>
        <begin position="97"/>
        <end position="113"/>
    </location>
</feature>
<evidence type="ECO:0000256" key="6">
    <source>
        <dbReference type="ARBA" id="ARBA00022786"/>
    </source>
</evidence>
<reference evidence="10" key="1">
    <citation type="journal article" date="2023" name="Plant J.">
        <title>The genome of the king protea, Protea cynaroides.</title>
        <authorList>
            <person name="Chang J."/>
            <person name="Duong T.A."/>
            <person name="Schoeman C."/>
            <person name="Ma X."/>
            <person name="Roodt D."/>
            <person name="Barker N."/>
            <person name="Li Z."/>
            <person name="Van de Peer Y."/>
            <person name="Mizrachi E."/>
        </authorList>
    </citation>
    <scope>NUCLEOTIDE SEQUENCE</scope>
    <source>
        <tissue evidence="10">Young leaves</tissue>
    </source>
</reference>
<feature type="compositionally biased region" description="Acidic residues" evidence="8">
    <location>
        <begin position="124"/>
        <end position="138"/>
    </location>
</feature>
<feature type="domain" description="E3 ubiquitin-protein ligase RNF126-like zinc-ribbon" evidence="9">
    <location>
        <begin position="19"/>
        <end position="54"/>
    </location>
</feature>
<evidence type="ECO:0000313" key="11">
    <source>
        <dbReference type="Proteomes" id="UP001141806"/>
    </source>
</evidence>
<evidence type="ECO:0000259" key="9">
    <source>
        <dbReference type="Pfam" id="PF14369"/>
    </source>
</evidence>
<evidence type="ECO:0000256" key="1">
    <source>
        <dbReference type="ARBA" id="ARBA00000900"/>
    </source>
</evidence>
<keyword evidence="5" id="KW-0863">Zinc-finger</keyword>
<evidence type="ECO:0000313" key="10">
    <source>
        <dbReference type="EMBL" id="KAJ4966631.1"/>
    </source>
</evidence>
<evidence type="ECO:0000256" key="2">
    <source>
        <dbReference type="ARBA" id="ARBA00012483"/>
    </source>
</evidence>
<evidence type="ECO:0000256" key="7">
    <source>
        <dbReference type="ARBA" id="ARBA00022833"/>
    </source>
</evidence>
<organism evidence="10 11">
    <name type="scientific">Protea cynaroides</name>
    <dbReference type="NCBI Taxonomy" id="273540"/>
    <lineage>
        <taxon>Eukaryota</taxon>
        <taxon>Viridiplantae</taxon>
        <taxon>Streptophyta</taxon>
        <taxon>Embryophyta</taxon>
        <taxon>Tracheophyta</taxon>
        <taxon>Spermatophyta</taxon>
        <taxon>Magnoliopsida</taxon>
        <taxon>Proteales</taxon>
        <taxon>Proteaceae</taxon>
        <taxon>Protea</taxon>
    </lineage>
</organism>
<dbReference type="Proteomes" id="UP001141806">
    <property type="component" value="Unassembled WGS sequence"/>
</dbReference>
<evidence type="ECO:0000256" key="5">
    <source>
        <dbReference type="ARBA" id="ARBA00022771"/>
    </source>
</evidence>
<protein>
    <recommendedName>
        <fullName evidence="2">RING-type E3 ubiquitin transferase</fullName>
        <ecNumber evidence="2">2.3.2.27</ecNumber>
    </recommendedName>
</protein>
<dbReference type="GO" id="GO:0061630">
    <property type="term" value="F:ubiquitin protein ligase activity"/>
    <property type="evidence" value="ECO:0007669"/>
    <property type="project" value="UniProtKB-EC"/>
</dbReference>
<dbReference type="InterPro" id="IPR039525">
    <property type="entry name" value="RNF126-like_zinc-ribbon"/>
</dbReference>
<comment type="catalytic activity">
    <reaction evidence="1">
        <text>S-ubiquitinyl-[E2 ubiquitin-conjugating enzyme]-L-cysteine + [acceptor protein]-L-lysine = [E2 ubiquitin-conjugating enzyme]-L-cysteine + N(6)-ubiquitinyl-[acceptor protein]-L-lysine.</text>
        <dbReference type="EC" id="2.3.2.27"/>
    </reaction>
</comment>
<keyword evidence="3" id="KW-0808">Transferase</keyword>
<dbReference type="GO" id="GO:0008270">
    <property type="term" value="F:zinc ion binding"/>
    <property type="evidence" value="ECO:0007669"/>
    <property type="project" value="UniProtKB-KW"/>
</dbReference>
<dbReference type="EMBL" id="JAMYWD010000007">
    <property type="protein sequence ID" value="KAJ4966631.1"/>
    <property type="molecule type" value="Genomic_DNA"/>
</dbReference>
<evidence type="ECO:0000256" key="8">
    <source>
        <dbReference type="SAM" id="MobiDB-lite"/>
    </source>
</evidence>
<dbReference type="AlphaFoldDB" id="A0A9Q0KA53"/>
<name>A0A9Q0KA53_9MAGN</name>
<feature type="region of interest" description="Disordered" evidence="8">
    <location>
        <begin position="57"/>
        <end position="76"/>
    </location>
</feature>
<comment type="caution">
    <text evidence="10">The sequence shown here is derived from an EMBL/GenBank/DDBJ whole genome shotgun (WGS) entry which is preliminary data.</text>
</comment>
<keyword evidence="4" id="KW-0479">Metal-binding</keyword>
<keyword evidence="6" id="KW-0833">Ubl conjugation pathway</keyword>
<keyword evidence="7" id="KW-0862">Zinc</keyword>